<dbReference type="GO" id="GO:0016787">
    <property type="term" value="F:hydrolase activity"/>
    <property type="evidence" value="ECO:0007669"/>
    <property type="project" value="UniProtKB-KW"/>
</dbReference>
<comment type="caution">
    <text evidence="6">The sequence shown here is derived from an EMBL/GenBank/DDBJ whole genome shotgun (WGS) entry which is preliminary data.</text>
</comment>
<keyword evidence="1" id="KW-0547">Nucleotide-binding</keyword>
<dbReference type="Proteomes" id="UP001149165">
    <property type="component" value="Unassembled WGS sequence"/>
</dbReference>
<evidence type="ECO:0000259" key="5">
    <source>
        <dbReference type="SMART" id="SM00797"/>
    </source>
</evidence>
<evidence type="ECO:0000259" key="4">
    <source>
        <dbReference type="SMART" id="SM00796"/>
    </source>
</evidence>
<evidence type="ECO:0000313" key="7">
    <source>
        <dbReference type="Proteomes" id="UP001149165"/>
    </source>
</evidence>
<dbReference type="EMBL" id="JAPQKH010000002">
    <property type="protein sequence ID" value="KAJ5114072.1"/>
    <property type="molecule type" value="Genomic_DNA"/>
</dbReference>
<dbReference type="SMART" id="SM00797">
    <property type="entry name" value="AHS2"/>
    <property type="match status" value="1"/>
</dbReference>
<dbReference type="Pfam" id="PF02682">
    <property type="entry name" value="CT_C_D"/>
    <property type="match status" value="1"/>
</dbReference>
<dbReference type="SUPFAM" id="SSF160467">
    <property type="entry name" value="PH0987 N-terminal domain-like"/>
    <property type="match status" value="1"/>
</dbReference>
<dbReference type="SUPFAM" id="SSF50891">
    <property type="entry name" value="Cyclophilin-like"/>
    <property type="match status" value="2"/>
</dbReference>
<dbReference type="Pfam" id="PF02626">
    <property type="entry name" value="CT_A_B"/>
    <property type="match status" value="1"/>
</dbReference>
<dbReference type="Gene3D" id="3.30.1360.40">
    <property type="match status" value="1"/>
</dbReference>
<evidence type="ECO:0000256" key="2">
    <source>
        <dbReference type="ARBA" id="ARBA00022801"/>
    </source>
</evidence>
<organism evidence="6 7">
    <name type="scientific">Penicillium angulare</name>
    <dbReference type="NCBI Taxonomy" id="116970"/>
    <lineage>
        <taxon>Eukaryota</taxon>
        <taxon>Fungi</taxon>
        <taxon>Dikarya</taxon>
        <taxon>Ascomycota</taxon>
        <taxon>Pezizomycotina</taxon>
        <taxon>Eurotiomycetes</taxon>
        <taxon>Eurotiomycetidae</taxon>
        <taxon>Eurotiales</taxon>
        <taxon>Aspergillaceae</taxon>
        <taxon>Penicillium</taxon>
    </lineage>
</organism>
<dbReference type="OrthoDB" id="4333797at2759"/>
<dbReference type="Gene3D" id="2.40.100.10">
    <property type="entry name" value="Cyclophilin-like"/>
    <property type="match status" value="2"/>
</dbReference>
<reference evidence="6" key="1">
    <citation type="submission" date="2022-11" db="EMBL/GenBank/DDBJ databases">
        <authorList>
            <person name="Petersen C."/>
        </authorList>
    </citation>
    <scope>NUCLEOTIDE SEQUENCE</scope>
    <source>
        <strain evidence="6">IBT 30069</strain>
    </source>
</reference>
<dbReference type="PANTHER" id="PTHR43309">
    <property type="entry name" value="5-OXOPROLINASE SUBUNIT C"/>
    <property type="match status" value="1"/>
</dbReference>
<dbReference type="SMART" id="SM00796">
    <property type="entry name" value="AHS1"/>
    <property type="match status" value="1"/>
</dbReference>
<keyword evidence="7" id="KW-1185">Reference proteome</keyword>
<sequence length="535" mass="57396">MRFLPVNSTSILVELEDLDDTLALLSSLQTSTLIGIKEIIPAARTLLIHYQPEQVTAEQLANEISKRELSANPSCSNELIEMPVCYDGEDLEHVAYLTKLSVEEVIRRHSKSEFTVAFCGFAPGFAYLTGGDPALNVPRHTDPRTVIPAGSVALAGSFSGVYPQSSPGGWQLIGKTSVKIWDLSRSPCALFQPGNRVRFVKAEKSNTGITPDSVTSISDVPNRQSEEGTARFKVHTAPFPALFQDFGRCGQASQGISTSGALDRSSLKAANRIVGNPVNTPCLEIIPGGFCFESFARVVIGYAGAPCQVKIQDIKGHIRTITSLQPSALEPGDTVKFGHAQAGVRCYLAVRGGFEVSEVLGSASTDTLANLGPSPVTAGTVLRLRKSKERLVSVSLHETPTRSFPVTGGVVVLDVVLGPRTDWFTSKGLETFTEQHWNVTPDSSRVGARLSGQVPIERKNSNVELPSEGTVTGAIQVPPTGQPVLFLTDHPLTGGYPVIGAVARHHLDLIGQLPVNCKIRFRCLAPFAEIKLAAR</sequence>
<dbReference type="InterPro" id="IPR052708">
    <property type="entry name" value="PxpC"/>
</dbReference>
<reference evidence="6" key="2">
    <citation type="journal article" date="2023" name="IMA Fungus">
        <title>Comparative genomic study of the Penicillium genus elucidates a diverse pangenome and 15 lateral gene transfer events.</title>
        <authorList>
            <person name="Petersen C."/>
            <person name="Sorensen T."/>
            <person name="Nielsen M.R."/>
            <person name="Sondergaard T.E."/>
            <person name="Sorensen J.L."/>
            <person name="Fitzpatrick D.A."/>
            <person name="Frisvad J.C."/>
            <person name="Nielsen K.L."/>
        </authorList>
    </citation>
    <scope>NUCLEOTIDE SEQUENCE</scope>
    <source>
        <strain evidence="6">IBT 30069</strain>
    </source>
</reference>
<evidence type="ECO:0000313" key="6">
    <source>
        <dbReference type="EMBL" id="KAJ5114072.1"/>
    </source>
</evidence>
<name>A0A9W9G8R0_9EURO</name>
<dbReference type="InterPro" id="IPR029000">
    <property type="entry name" value="Cyclophilin-like_dom_sf"/>
</dbReference>
<keyword evidence="3" id="KW-0067">ATP-binding</keyword>
<keyword evidence="2 6" id="KW-0378">Hydrolase</keyword>
<dbReference type="InterPro" id="IPR003778">
    <property type="entry name" value="CT_A_B"/>
</dbReference>
<dbReference type="AlphaFoldDB" id="A0A9W9G8R0"/>
<feature type="domain" description="Carboxyltransferase" evidence="4">
    <location>
        <begin position="1"/>
        <end position="191"/>
    </location>
</feature>
<evidence type="ECO:0000256" key="1">
    <source>
        <dbReference type="ARBA" id="ARBA00022741"/>
    </source>
</evidence>
<proteinExistence type="predicted"/>
<accession>A0A9W9G8R0</accession>
<feature type="domain" description="Carboxyltransferase" evidence="5">
    <location>
        <begin position="253"/>
        <end position="535"/>
    </location>
</feature>
<dbReference type="GO" id="GO:0005524">
    <property type="term" value="F:ATP binding"/>
    <property type="evidence" value="ECO:0007669"/>
    <property type="project" value="UniProtKB-KW"/>
</dbReference>
<protein>
    <submittedName>
        <fullName evidence="6">Allophanate hydrolase subunit 2-domain-containing protein</fullName>
    </submittedName>
</protein>
<dbReference type="InterPro" id="IPR003833">
    <property type="entry name" value="CT_C_D"/>
</dbReference>
<evidence type="ECO:0000256" key="3">
    <source>
        <dbReference type="ARBA" id="ARBA00022840"/>
    </source>
</evidence>
<dbReference type="PANTHER" id="PTHR43309:SF3">
    <property type="entry name" value="5-OXOPROLINASE SUBUNIT C"/>
    <property type="match status" value="1"/>
</dbReference>
<gene>
    <name evidence="6" type="ORF">N7456_002606</name>
</gene>